<dbReference type="InterPro" id="IPR040624">
    <property type="entry name" value="HalOD1"/>
</dbReference>
<dbReference type="Pfam" id="PF18545">
    <property type="entry name" value="HalOD1"/>
    <property type="match status" value="1"/>
</dbReference>
<dbReference type="GeneID" id="37637104"/>
<evidence type="ECO:0000259" key="1">
    <source>
        <dbReference type="Pfam" id="PF18545"/>
    </source>
</evidence>
<proteinExistence type="predicted"/>
<evidence type="ECO:0000313" key="3">
    <source>
        <dbReference type="Proteomes" id="UP000258707"/>
    </source>
</evidence>
<gene>
    <name evidence="2" type="ORF">AArc1_0284</name>
</gene>
<dbReference type="KEGG" id="nan:AArc1_0284"/>
<organism evidence="2 3">
    <name type="scientific">Natrarchaeobaculum sulfurireducens</name>
    <dbReference type="NCBI Taxonomy" id="2044521"/>
    <lineage>
        <taxon>Archaea</taxon>
        <taxon>Methanobacteriati</taxon>
        <taxon>Methanobacteriota</taxon>
        <taxon>Stenosarchaea group</taxon>
        <taxon>Halobacteria</taxon>
        <taxon>Halobacteriales</taxon>
        <taxon>Natrialbaceae</taxon>
        <taxon>Natrarchaeobaculum</taxon>
    </lineage>
</organism>
<reference evidence="3" key="1">
    <citation type="submission" date="2017-10" db="EMBL/GenBank/DDBJ databases">
        <title>Phenotypic and genomic properties of facultatively anaerobic sulfur-reducing natronoarchaea from hypersaline soda lakes.</title>
        <authorList>
            <person name="Sorokin D.Y."/>
            <person name="Kublanov I.V."/>
            <person name="Roman P."/>
            <person name="Sinninghe Damste J.S."/>
            <person name="Golyshin P.N."/>
            <person name="Rojo D."/>
            <person name="Ciordia S."/>
            <person name="Mena Md.C."/>
            <person name="Ferrer M."/>
            <person name="Messina E."/>
            <person name="Smedile F."/>
            <person name="La Spada G."/>
            <person name="La Cono V."/>
            <person name="Yakimov M.M."/>
        </authorList>
    </citation>
    <scope>NUCLEOTIDE SEQUENCE [LARGE SCALE GENOMIC DNA]</scope>
    <source>
        <strain evidence="3">AArc1</strain>
    </source>
</reference>
<accession>A0A346PAT3</accession>
<dbReference type="Proteomes" id="UP000258707">
    <property type="component" value="Chromosome"/>
</dbReference>
<dbReference type="EMBL" id="CP024047">
    <property type="protein sequence ID" value="AXR76628.1"/>
    <property type="molecule type" value="Genomic_DNA"/>
</dbReference>
<evidence type="ECO:0000313" key="2">
    <source>
        <dbReference type="EMBL" id="AXR76628.1"/>
    </source>
</evidence>
<dbReference type="AlphaFoldDB" id="A0A346PAT3"/>
<protein>
    <recommendedName>
        <fullName evidence="1">Halobacterial output domain-containing protein</fullName>
    </recommendedName>
</protein>
<feature type="domain" description="Halobacterial output" evidence="1">
    <location>
        <begin position="19"/>
        <end position="86"/>
    </location>
</feature>
<name>A0A346PAT3_9EURY</name>
<sequence>MEKTSENPNDKTHHLATATQPSLRVIGAVAEAMNVDPLDCPPLYEAIDISGLDMLFENREKTNGSVTFNYAGYIVTVDSNGDIVVHSREDT</sequence>
<dbReference type="RefSeq" id="WP_117362760.1">
    <property type="nucleotide sequence ID" value="NZ_CP024047.1"/>
</dbReference>